<dbReference type="InterPro" id="IPR006153">
    <property type="entry name" value="Cation/H_exchanger_TM"/>
</dbReference>
<evidence type="ECO:0000256" key="1">
    <source>
        <dbReference type="ARBA" id="ARBA00004651"/>
    </source>
</evidence>
<evidence type="ECO:0000256" key="5">
    <source>
        <dbReference type="ARBA" id="ARBA00022692"/>
    </source>
</evidence>
<evidence type="ECO:0000256" key="7">
    <source>
        <dbReference type="ARBA" id="ARBA00023065"/>
    </source>
</evidence>
<protein>
    <recommendedName>
        <fullName evidence="10">Cation/H+ exchanger transmembrane domain-containing protein</fullName>
    </recommendedName>
</protein>
<accession>A0A182UIF3</accession>
<evidence type="ECO:0000256" key="9">
    <source>
        <dbReference type="SAM" id="Phobius"/>
    </source>
</evidence>
<feature type="transmembrane region" description="Helical" evidence="9">
    <location>
        <begin position="231"/>
        <end position="250"/>
    </location>
</feature>
<evidence type="ECO:0000256" key="2">
    <source>
        <dbReference type="ARBA" id="ARBA00022448"/>
    </source>
</evidence>
<feature type="transmembrane region" description="Helical" evidence="9">
    <location>
        <begin position="417"/>
        <end position="439"/>
    </location>
</feature>
<dbReference type="Gene3D" id="1.20.1530.20">
    <property type="match status" value="1"/>
</dbReference>
<keyword evidence="4" id="KW-1003">Cell membrane</keyword>
<evidence type="ECO:0000313" key="11">
    <source>
        <dbReference type="EnsemblMetazoa" id="AMEC020981-PA"/>
    </source>
</evidence>
<evidence type="ECO:0000256" key="6">
    <source>
        <dbReference type="ARBA" id="ARBA00022989"/>
    </source>
</evidence>
<name>A0A182UIF3_9DIPT</name>
<keyword evidence="2" id="KW-0813">Transport</keyword>
<feature type="transmembrane region" description="Helical" evidence="9">
    <location>
        <begin position="68"/>
        <end position="86"/>
    </location>
</feature>
<proteinExistence type="predicted"/>
<dbReference type="PANTHER" id="PTHR32507:SF8">
    <property type="entry name" value="CNH1P"/>
    <property type="match status" value="1"/>
</dbReference>
<feature type="transmembrane region" description="Helical" evidence="9">
    <location>
        <begin position="385"/>
        <end position="405"/>
    </location>
</feature>
<dbReference type="VEuPathDB" id="VectorBase:AMEC020981"/>
<feature type="domain" description="Cation/H+ exchanger transmembrane" evidence="10">
    <location>
        <begin position="357"/>
        <end position="472"/>
    </location>
</feature>
<feature type="transmembrane region" description="Helical" evidence="9">
    <location>
        <begin position="38"/>
        <end position="61"/>
    </location>
</feature>
<dbReference type="AlphaFoldDB" id="A0A182UIF3"/>
<dbReference type="Proteomes" id="UP000075902">
    <property type="component" value="Unassembled WGS sequence"/>
</dbReference>
<feature type="domain" description="Cation/H+ exchanger transmembrane" evidence="10">
    <location>
        <begin position="51"/>
        <end position="305"/>
    </location>
</feature>
<evidence type="ECO:0000256" key="8">
    <source>
        <dbReference type="ARBA" id="ARBA00023136"/>
    </source>
</evidence>
<keyword evidence="3" id="KW-0050">Antiport</keyword>
<feature type="transmembrane region" description="Helical" evidence="9">
    <location>
        <begin position="92"/>
        <end position="115"/>
    </location>
</feature>
<comment type="subcellular location">
    <subcellularLocation>
        <location evidence="1">Cell membrane</location>
        <topology evidence="1">Multi-pass membrane protein</topology>
    </subcellularLocation>
</comment>
<feature type="transmembrane region" description="Helical" evidence="9">
    <location>
        <begin position="127"/>
        <end position="150"/>
    </location>
</feature>
<keyword evidence="12" id="KW-1185">Reference proteome</keyword>
<dbReference type="InterPro" id="IPR038770">
    <property type="entry name" value="Na+/solute_symporter_sf"/>
</dbReference>
<dbReference type="STRING" id="34690.A0A182UIF3"/>
<evidence type="ECO:0000256" key="4">
    <source>
        <dbReference type="ARBA" id="ARBA00022475"/>
    </source>
</evidence>
<dbReference type="GO" id="GO:0005886">
    <property type="term" value="C:plasma membrane"/>
    <property type="evidence" value="ECO:0007669"/>
    <property type="project" value="UniProtKB-SubCell"/>
</dbReference>
<keyword evidence="5 9" id="KW-0812">Transmembrane</keyword>
<keyword evidence="8 9" id="KW-0472">Membrane</keyword>
<dbReference type="PANTHER" id="PTHR32507">
    <property type="entry name" value="NA(+)/H(+) ANTIPORTER 1"/>
    <property type="match status" value="1"/>
</dbReference>
<dbReference type="EnsemblMetazoa" id="AMEC020981-RA">
    <property type="protein sequence ID" value="AMEC020981-PA"/>
    <property type="gene ID" value="AMEC020981"/>
</dbReference>
<feature type="transmembrane region" description="Helical" evidence="9">
    <location>
        <begin position="451"/>
        <end position="471"/>
    </location>
</feature>
<evidence type="ECO:0000313" key="12">
    <source>
        <dbReference type="Proteomes" id="UP000075902"/>
    </source>
</evidence>
<feature type="transmembrane region" description="Helical" evidence="9">
    <location>
        <begin position="200"/>
        <end position="219"/>
    </location>
</feature>
<feature type="transmembrane region" description="Helical" evidence="9">
    <location>
        <begin position="270"/>
        <end position="292"/>
    </location>
</feature>
<evidence type="ECO:0000256" key="3">
    <source>
        <dbReference type="ARBA" id="ARBA00022449"/>
    </source>
</evidence>
<keyword evidence="7" id="KW-0406">Ion transport</keyword>
<keyword evidence="6 9" id="KW-1133">Transmembrane helix</keyword>
<organism evidence="11 12">
    <name type="scientific">Anopheles melas</name>
    <dbReference type="NCBI Taxonomy" id="34690"/>
    <lineage>
        <taxon>Eukaryota</taxon>
        <taxon>Metazoa</taxon>
        <taxon>Ecdysozoa</taxon>
        <taxon>Arthropoda</taxon>
        <taxon>Hexapoda</taxon>
        <taxon>Insecta</taxon>
        <taxon>Pterygota</taxon>
        <taxon>Neoptera</taxon>
        <taxon>Endopterygota</taxon>
        <taxon>Diptera</taxon>
        <taxon>Nematocera</taxon>
        <taxon>Culicoidea</taxon>
        <taxon>Culicidae</taxon>
        <taxon>Anophelinae</taxon>
        <taxon>Anopheles</taxon>
    </lineage>
</organism>
<reference evidence="11" key="2">
    <citation type="submission" date="2020-05" db="UniProtKB">
        <authorList>
            <consortium name="EnsemblMetazoa"/>
        </authorList>
    </citation>
    <scope>IDENTIFICATION</scope>
    <source>
        <strain evidence="11">CM1001059</strain>
    </source>
</reference>
<dbReference type="Pfam" id="PF00999">
    <property type="entry name" value="Na_H_Exchanger"/>
    <property type="match status" value="2"/>
</dbReference>
<dbReference type="GO" id="GO:0015297">
    <property type="term" value="F:antiporter activity"/>
    <property type="evidence" value="ECO:0007669"/>
    <property type="project" value="UniProtKB-KW"/>
</dbReference>
<evidence type="ECO:0000259" key="10">
    <source>
        <dbReference type="Pfam" id="PF00999"/>
    </source>
</evidence>
<reference evidence="12" key="1">
    <citation type="submission" date="2014-01" db="EMBL/GenBank/DDBJ databases">
        <title>The Genome Sequence of Anopheles melas CM1001059_A (V2).</title>
        <authorList>
            <consortium name="The Broad Institute Genomics Platform"/>
            <person name="Neafsey D.E."/>
            <person name="Besansky N."/>
            <person name="Howell P."/>
            <person name="Walton C."/>
            <person name="Young S.K."/>
            <person name="Zeng Q."/>
            <person name="Gargeya S."/>
            <person name="Fitzgerald M."/>
            <person name="Haas B."/>
            <person name="Abouelleil A."/>
            <person name="Allen A.W."/>
            <person name="Alvarado L."/>
            <person name="Arachchi H.M."/>
            <person name="Berlin A.M."/>
            <person name="Chapman S.B."/>
            <person name="Gainer-Dewar J."/>
            <person name="Goldberg J."/>
            <person name="Griggs A."/>
            <person name="Gujja S."/>
            <person name="Hansen M."/>
            <person name="Howarth C."/>
            <person name="Imamovic A."/>
            <person name="Ireland A."/>
            <person name="Larimer J."/>
            <person name="McCowan C."/>
            <person name="Murphy C."/>
            <person name="Pearson M."/>
            <person name="Poon T.W."/>
            <person name="Priest M."/>
            <person name="Roberts A."/>
            <person name="Saif S."/>
            <person name="Shea T."/>
            <person name="Sisk P."/>
            <person name="Sykes S."/>
            <person name="Wortman J."/>
            <person name="Nusbaum C."/>
            <person name="Birren B."/>
        </authorList>
    </citation>
    <scope>NUCLEOTIDE SEQUENCE [LARGE SCALE GENOMIC DNA]</scope>
    <source>
        <strain evidence="12">CM1001059</strain>
    </source>
</reference>
<dbReference type="GO" id="GO:1902600">
    <property type="term" value="P:proton transmembrane transport"/>
    <property type="evidence" value="ECO:0007669"/>
    <property type="project" value="InterPro"/>
</dbReference>
<sequence>RCVPGQHCRLPQRACQRHRAAGRGPRPLSPCGARPVSFSQWLLVLGGLLLILGLASAYVRLLPITTSALYLGFGLLIGPLGLGLWQQDLPQVRTWLGHLVEVAVLVSLFLAGLRLRLPLNARQWRPAWLLAGPVLVATVLVFALLLQALLGLDFGFCLLLAAILSPTDPVLANLIQVNHASDTDPMRFALTGEAGLNDGIAFPFVMLGLLFLQGPGLPGQATWLHWLANDVLWAVPVGLLVGFGFGRAVGRGVIRLRARHTETAVSPNDFIALAVIALSYVLAEALGGWGFLSTFAAGLGMRHAEARASGPVPAEESARQGELREDSHTQALIEFGEDPARHPQIAASALMVDIQAFGNLLERILEVLLVTVLGALLAQHWRWEAVPVALLLFVGVRPLMVALLLGRHGIPRSQRYLVGWFGIRGIGSLYYLCFALAHAPRALDQDRLGDLVLSVVALSILLHGLSIQPLLKRFHPDP</sequence>